<proteinExistence type="predicted"/>
<organism evidence="2">
    <name type="scientific">Timema tahoe</name>
    <dbReference type="NCBI Taxonomy" id="61484"/>
    <lineage>
        <taxon>Eukaryota</taxon>
        <taxon>Metazoa</taxon>
        <taxon>Ecdysozoa</taxon>
        <taxon>Arthropoda</taxon>
        <taxon>Hexapoda</taxon>
        <taxon>Insecta</taxon>
        <taxon>Pterygota</taxon>
        <taxon>Neoptera</taxon>
        <taxon>Polyneoptera</taxon>
        <taxon>Phasmatodea</taxon>
        <taxon>Timematodea</taxon>
        <taxon>Timematoidea</taxon>
        <taxon>Timematidae</taxon>
        <taxon>Timema</taxon>
    </lineage>
</organism>
<protein>
    <submittedName>
        <fullName evidence="2">Uncharacterized protein</fullName>
    </submittedName>
</protein>
<name>A0A7R9IIS8_9NEOP</name>
<feature type="region of interest" description="Disordered" evidence="1">
    <location>
        <begin position="179"/>
        <end position="207"/>
    </location>
</feature>
<reference evidence="2" key="1">
    <citation type="submission" date="2020-11" db="EMBL/GenBank/DDBJ databases">
        <authorList>
            <person name="Tran Van P."/>
        </authorList>
    </citation>
    <scope>NUCLEOTIDE SEQUENCE</scope>
</reference>
<sequence>MENHLGKTTPSSPDRDLNLDLLVLGSLALHDTSQNVLSEAKKKQIFIFEASSKLHTHPYFQAFTSAGSSLTDSIGKSESAYDSEYSESSTMQGLRRSSFGAAGLSQTRLPIDGRRSTRQKLMPLVLGLDLEAPFLCLDAYDSDPNLVTYPLRSTVSRKAQKLDNLVKDTAQSQKIAFSTRTQSKVTLSRPTPDRDPTPTYHSIDNPACHKHNSLDSVSTDASSPSVECLDC</sequence>
<accession>A0A7R9IIS8</accession>
<dbReference type="AlphaFoldDB" id="A0A7R9IIS8"/>
<feature type="compositionally biased region" description="Polar residues" evidence="1">
    <location>
        <begin position="179"/>
        <end position="188"/>
    </location>
</feature>
<gene>
    <name evidence="2" type="ORF">TTEB3V08_LOCUS7133</name>
</gene>
<evidence type="ECO:0000256" key="1">
    <source>
        <dbReference type="SAM" id="MobiDB-lite"/>
    </source>
</evidence>
<dbReference type="EMBL" id="OE002704">
    <property type="protein sequence ID" value="CAD7459168.1"/>
    <property type="molecule type" value="Genomic_DNA"/>
</dbReference>
<evidence type="ECO:0000313" key="2">
    <source>
        <dbReference type="EMBL" id="CAD7459168.1"/>
    </source>
</evidence>